<sequence>MNHNQANFLYSLKPLTSIQLPDNSKVITTCEIKEIYDKIIQLQTKITDNVSQWDTTERQEFWLSIMDIWIELTKQSADITYNNLYLLTDCFNRISALWQQCVESKSIIDINDDYTIEKAFSSCLMMLDISHIHNFLCKIDEISNETIVPFNVHLILSVASYFARYLSSNHSWIFNDRMGVLIALINYVEQRIKLIKTLSGSIVECIINLFWNLSDRTFLVPILVEINLPKNIVNWLSYSYEHCVSFISIIHNLSRHDEGVDALNKCNTIEIIKNYQHEKSFMINMERLLLISMILAQLSSPEQLKCDKRIMNGVLNELLQRTMNAAKNESFSDDTGFHISEFLAVMVKLFVVEERTLDYILCHAETEPSSDLSSVIQLFTSLLMSFNDALNKQNQLEQLTLIIIVNILWSISFQTQYLQELIINNKEALLIIESLAENNNNKEIINQYKPRSIESIHVAARGIIHNIQKYSESHTVLNHIQNEITNKQSIKSVKPSVMISYSHDNKIFCDKLVDFLSSKQNVFDIWIDHMNCQTASDLWESIAIGIEKANVIVCLISSYYFESKSCRQEFVYATDTLHKLIVPVILEKFKPKGWLGIRIPGIKYVRFQNIEELDQLKLMDLFDTIQATLSLTMSSIDNSSTLQQKEYYEPTASYLHTVPTSNHRLRINQWLLAAKDDIEAWFSYYHISTHLCDLYDFQTGQEMLLYGKQLIQNYEKHLDIYSKAFIKKYNGDELLPHEFQRFTEAIKELLENNMTSVVSS</sequence>
<evidence type="ECO:0000259" key="1">
    <source>
        <dbReference type="PROSITE" id="PS50104"/>
    </source>
</evidence>
<comment type="caution">
    <text evidence="2">The sequence shown here is derived from an EMBL/GenBank/DDBJ whole genome shotgun (WGS) entry which is preliminary data.</text>
</comment>
<reference evidence="2" key="1">
    <citation type="submission" date="2021-02" db="EMBL/GenBank/DDBJ databases">
        <authorList>
            <person name="Nowell W R."/>
        </authorList>
    </citation>
    <scope>NUCLEOTIDE SEQUENCE</scope>
</reference>
<evidence type="ECO:0000313" key="2">
    <source>
        <dbReference type="EMBL" id="CAF1274598.1"/>
    </source>
</evidence>
<dbReference type="GO" id="GO:0007165">
    <property type="term" value="P:signal transduction"/>
    <property type="evidence" value="ECO:0007669"/>
    <property type="project" value="InterPro"/>
</dbReference>
<dbReference type="Pfam" id="PF13676">
    <property type="entry name" value="TIR_2"/>
    <property type="match status" value="1"/>
</dbReference>
<dbReference type="Proteomes" id="UP000663891">
    <property type="component" value="Unassembled WGS sequence"/>
</dbReference>
<organism evidence="2 4">
    <name type="scientific">Adineta steineri</name>
    <dbReference type="NCBI Taxonomy" id="433720"/>
    <lineage>
        <taxon>Eukaryota</taxon>
        <taxon>Metazoa</taxon>
        <taxon>Spiralia</taxon>
        <taxon>Gnathifera</taxon>
        <taxon>Rotifera</taxon>
        <taxon>Eurotatoria</taxon>
        <taxon>Bdelloidea</taxon>
        <taxon>Adinetida</taxon>
        <taxon>Adinetidae</taxon>
        <taxon>Adineta</taxon>
    </lineage>
</organism>
<dbReference type="EMBL" id="CAJNON010000462">
    <property type="protein sequence ID" value="CAF1274598.1"/>
    <property type="molecule type" value="Genomic_DNA"/>
</dbReference>
<accession>A0A815BV20</accession>
<dbReference type="Proteomes" id="UP000663881">
    <property type="component" value="Unassembled WGS sequence"/>
</dbReference>
<name>A0A815BV20_9BILA</name>
<dbReference type="Gene3D" id="3.40.50.10140">
    <property type="entry name" value="Toll/interleukin-1 receptor homology (TIR) domain"/>
    <property type="match status" value="1"/>
</dbReference>
<dbReference type="OrthoDB" id="9982753at2759"/>
<dbReference type="EMBL" id="CAJOAY010002835">
    <property type="protein sequence ID" value="CAF3983319.1"/>
    <property type="molecule type" value="Genomic_DNA"/>
</dbReference>
<feature type="domain" description="TIR" evidence="1">
    <location>
        <begin position="493"/>
        <end position="625"/>
    </location>
</feature>
<evidence type="ECO:0000313" key="4">
    <source>
        <dbReference type="Proteomes" id="UP000663891"/>
    </source>
</evidence>
<dbReference type="InterPro" id="IPR035897">
    <property type="entry name" value="Toll_tir_struct_dom_sf"/>
</dbReference>
<dbReference type="AlphaFoldDB" id="A0A815BV20"/>
<proteinExistence type="predicted"/>
<dbReference type="PANTHER" id="PTHR46270">
    <property type="entry name" value="ARMADILLO-TYPE FOLD-RELATED"/>
    <property type="match status" value="1"/>
</dbReference>
<dbReference type="InterPro" id="IPR000157">
    <property type="entry name" value="TIR_dom"/>
</dbReference>
<protein>
    <recommendedName>
        <fullName evidence="1">TIR domain-containing protein</fullName>
    </recommendedName>
</protein>
<gene>
    <name evidence="3" type="ORF">OKA104_LOCUS28790</name>
    <name evidence="2" type="ORF">VCS650_LOCUS29619</name>
</gene>
<dbReference type="PANTHER" id="PTHR46270:SF2">
    <property type="entry name" value="TIR DOMAIN-CONTAINING PROTEIN"/>
    <property type="match status" value="1"/>
</dbReference>
<evidence type="ECO:0000313" key="3">
    <source>
        <dbReference type="EMBL" id="CAF3983319.1"/>
    </source>
</evidence>
<dbReference type="PROSITE" id="PS50104">
    <property type="entry name" value="TIR"/>
    <property type="match status" value="1"/>
</dbReference>
<dbReference type="SUPFAM" id="SSF52200">
    <property type="entry name" value="Toll/Interleukin receptor TIR domain"/>
    <property type="match status" value="1"/>
</dbReference>